<evidence type="ECO:0000313" key="1">
    <source>
        <dbReference type="EMBL" id="MCQ4793294.1"/>
    </source>
</evidence>
<reference evidence="1" key="1">
    <citation type="submission" date="2022-06" db="EMBL/GenBank/DDBJ databases">
        <title>Isolation of gut microbiota from human fecal samples.</title>
        <authorList>
            <person name="Pamer E.G."/>
            <person name="Barat B."/>
            <person name="Waligurski E."/>
            <person name="Medina S."/>
            <person name="Paddock L."/>
            <person name="Mostad J."/>
        </authorList>
    </citation>
    <scope>NUCLEOTIDE SEQUENCE</scope>
    <source>
        <strain evidence="1">SL.1.01</strain>
    </source>
</reference>
<dbReference type="RefSeq" id="WP_256134413.1">
    <property type="nucleotide sequence ID" value="NZ_JANFYM010000007.1"/>
</dbReference>
<sequence>MTATTPIYGLSYPEGSDLVSSAPDSFKAMAEGFENALNEVDSRNTPAGVKPAIATTLETLAGITGVTGQAGYVTADPAEGNNGPYCWTGSAWARIATISDVSDILAEDSSTVMLIDSTYGTIKGYRRGKLATLRIDWKSSVSGSWTKGDFGKLPEGWWPLFDLNFSFGGRDGANQKTINVHADGTMDYNNNGGTQGTASFGCSLSYAIA</sequence>
<proteinExistence type="predicted"/>
<evidence type="ECO:0008006" key="3">
    <source>
        <dbReference type="Google" id="ProtNLM"/>
    </source>
</evidence>
<dbReference type="Proteomes" id="UP001206013">
    <property type="component" value="Unassembled WGS sequence"/>
</dbReference>
<dbReference type="AlphaFoldDB" id="A0AAW5JUQ3"/>
<name>A0AAW5JUQ3_BIFAD</name>
<protein>
    <recommendedName>
        <fullName evidence="3">Tail fiber protein</fullName>
    </recommendedName>
</protein>
<evidence type="ECO:0000313" key="2">
    <source>
        <dbReference type="Proteomes" id="UP001206013"/>
    </source>
</evidence>
<organism evidence="1 2">
    <name type="scientific">Bifidobacterium adolescentis</name>
    <dbReference type="NCBI Taxonomy" id="1680"/>
    <lineage>
        <taxon>Bacteria</taxon>
        <taxon>Bacillati</taxon>
        <taxon>Actinomycetota</taxon>
        <taxon>Actinomycetes</taxon>
        <taxon>Bifidobacteriales</taxon>
        <taxon>Bifidobacteriaceae</taxon>
        <taxon>Bifidobacterium</taxon>
    </lineage>
</organism>
<comment type="caution">
    <text evidence="1">The sequence shown here is derived from an EMBL/GenBank/DDBJ whole genome shotgun (WGS) entry which is preliminary data.</text>
</comment>
<accession>A0AAW5JUQ3</accession>
<dbReference type="EMBL" id="JANFYM010000007">
    <property type="protein sequence ID" value="MCQ4793294.1"/>
    <property type="molecule type" value="Genomic_DNA"/>
</dbReference>
<gene>
    <name evidence="1" type="ORF">NE692_07475</name>
</gene>